<dbReference type="Gene3D" id="3.20.20.80">
    <property type="entry name" value="Glycosidases"/>
    <property type="match status" value="1"/>
</dbReference>
<evidence type="ECO:0000313" key="9">
    <source>
        <dbReference type="Proteomes" id="UP001431572"/>
    </source>
</evidence>
<dbReference type="InterPro" id="IPR013780">
    <property type="entry name" value="Glyco_hydro_b"/>
</dbReference>
<evidence type="ECO:0000256" key="4">
    <source>
        <dbReference type="PIRSR" id="PIRSR036918-51"/>
    </source>
</evidence>
<sequence length="621" mass="70909">MSRPLWLASVHHDGSSMYLFADKPKIGDSVTVRLRAGLTAPIEKVYLRTAPDGEQEIVPMHLVTATDNCRWWEVTLKLRMPRTGYRFLISTAEGGWWYNAAGITRYNPTDIRDFKLIAGYHAPAWVRHSTFYQIFPDRFYDGDSTSNVHSGEYTAQGKPVVARVWGERPHTHQEGGGYEFFGGDLQGIAQRLDYLQDLGITALYLNPIFTSPSNHKYDVADYYEVDKHFGGNAALVALRRALDERGMRLMLDIVPNHVSATHPWFLAAQTNLQADTAEFFTFRRHPNEYESWLGVRTLPKLNYNSSKLRRLMFESKEAIMRYWLRKPYRIDGWRVDVANMMGRQGEIQLGNKIGRAMRRAVKQESPEMYLLGEHFFDGTSHLQGDELDASMNYQGFTFPLWHWLAAFETPSIWRREWEDNVPLPAAEMAAQWLEFMSAVPWQIVAQQFNLLDSHDTPRILSIVGNDPVRVKIASTLQFTFPGTPCLYYGDEIGLEGAGDPDNRRCMVWDESKWNLDLREHYRQLTRLRKESTALQAGGFQIIYAQDETVAYQREAEAEGLLVVARRSDDGLKALPVAHTNLTDGMQLVEYFSGASAMVGEGLLPLTTLPSVGAQIWIYKSK</sequence>
<protein>
    <submittedName>
        <fullName evidence="6">Maltodextrin glucosidase</fullName>
        <ecNumber evidence="6">3.2.1.20</ecNumber>
    </submittedName>
</protein>
<dbReference type="EMBL" id="CP128399">
    <property type="protein sequence ID" value="WJW66020.1"/>
    <property type="molecule type" value="Genomic_DNA"/>
</dbReference>
<reference evidence="6 8" key="1">
    <citation type="submission" date="2020-06" db="EMBL/GenBank/DDBJ databases">
        <title>Anoxygenic phototrophic Chloroflexota member uses a Type I reaction center.</title>
        <authorList>
            <person name="Tsuji J.M."/>
            <person name="Shaw N.A."/>
            <person name="Nagashima S."/>
            <person name="Venkiteswaran J."/>
            <person name="Schiff S.L."/>
            <person name="Hanada S."/>
            <person name="Tank M."/>
            <person name="Neufeld J.D."/>
        </authorList>
    </citation>
    <scope>NUCLEOTIDE SEQUENCE [LARGE SCALE GENOMIC DNA]</scope>
    <source>
        <strain evidence="6">L227-S17</strain>
    </source>
</reference>
<reference evidence="7" key="2">
    <citation type="journal article" date="2024" name="Nature">
        <title>Anoxygenic phototroph of the Chloroflexota uses a type I reaction centre.</title>
        <authorList>
            <person name="Tsuji J.M."/>
            <person name="Shaw N.A."/>
            <person name="Nagashima S."/>
            <person name="Venkiteswaran J.J."/>
            <person name="Schiff S.L."/>
            <person name="Watanabe T."/>
            <person name="Fukui M."/>
            <person name="Hanada S."/>
            <person name="Tank M."/>
            <person name="Neufeld J.D."/>
        </authorList>
    </citation>
    <scope>NUCLEOTIDE SEQUENCE</scope>
    <source>
        <strain evidence="7">L227-S17</strain>
    </source>
</reference>
<evidence type="ECO:0000256" key="3">
    <source>
        <dbReference type="PIRSR" id="PIRSR036918-50"/>
    </source>
</evidence>
<organism evidence="6 8">
    <name type="scientific">Candidatus Chlorohelix allophototropha</name>
    <dbReference type="NCBI Taxonomy" id="3003348"/>
    <lineage>
        <taxon>Bacteria</taxon>
        <taxon>Bacillati</taxon>
        <taxon>Chloroflexota</taxon>
        <taxon>Chloroflexia</taxon>
        <taxon>Candidatus Chloroheliales</taxon>
        <taxon>Candidatus Chloroheliaceae</taxon>
        <taxon>Candidatus Chlorohelix</taxon>
    </lineage>
</organism>
<dbReference type="Gene3D" id="2.60.40.1180">
    <property type="entry name" value="Golgi alpha-mannosidase II"/>
    <property type="match status" value="1"/>
</dbReference>
<dbReference type="CDD" id="cd11338">
    <property type="entry name" value="AmyAc_CMD"/>
    <property type="match status" value="1"/>
</dbReference>
<feature type="active site" description="Nucleophile" evidence="3">
    <location>
        <position position="336"/>
    </location>
</feature>
<dbReference type="Proteomes" id="UP001431572">
    <property type="component" value="Chromosome 1"/>
</dbReference>
<dbReference type="SUPFAM" id="SSF51445">
    <property type="entry name" value="(Trans)glycosidases"/>
    <property type="match status" value="1"/>
</dbReference>
<dbReference type="CDD" id="cd02857">
    <property type="entry name" value="E_set_CDase_PDE_N"/>
    <property type="match status" value="1"/>
</dbReference>
<dbReference type="Proteomes" id="UP000521676">
    <property type="component" value="Unassembled WGS sequence"/>
</dbReference>
<gene>
    <name evidence="6" type="primary">malZ</name>
    <name evidence="6" type="ORF">HXX08_12285</name>
    <name evidence="7" type="ORF">OZ401_001802</name>
</gene>
<dbReference type="InterPro" id="IPR014756">
    <property type="entry name" value="Ig_E-set"/>
</dbReference>
<dbReference type="EMBL" id="JACATZ010000001">
    <property type="protein sequence ID" value="NWJ46650.1"/>
    <property type="molecule type" value="Genomic_DNA"/>
</dbReference>
<evidence type="ECO:0000313" key="7">
    <source>
        <dbReference type="EMBL" id="WJW66020.1"/>
    </source>
</evidence>
<feature type="site" description="Transition state stabilizer" evidence="4">
    <location>
        <position position="455"/>
    </location>
</feature>
<dbReference type="PANTHER" id="PTHR10357:SF210">
    <property type="entry name" value="MALTODEXTRIN GLUCOSIDASE"/>
    <property type="match status" value="1"/>
</dbReference>
<dbReference type="Pfam" id="PF22460">
    <property type="entry name" value="Neopullulanase-like_C"/>
    <property type="match status" value="1"/>
</dbReference>
<feature type="domain" description="Glycosyl hydrolase family 13 catalytic" evidence="5">
    <location>
        <begin position="133"/>
        <end position="528"/>
    </location>
</feature>
<dbReference type="EC" id="3.2.1.20" evidence="6"/>
<evidence type="ECO:0000256" key="1">
    <source>
        <dbReference type="ARBA" id="ARBA00022801"/>
    </source>
</evidence>
<dbReference type="GO" id="GO:0004558">
    <property type="term" value="F:alpha-1,4-glucosidase activity"/>
    <property type="evidence" value="ECO:0007669"/>
    <property type="project" value="UniProtKB-EC"/>
</dbReference>
<dbReference type="InterPro" id="IPR006047">
    <property type="entry name" value="GH13_cat_dom"/>
</dbReference>
<dbReference type="GO" id="GO:0005737">
    <property type="term" value="C:cytoplasm"/>
    <property type="evidence" value="ECO:0007669"/>
    <property type="project" value="InterPro"/>
</dbReference>
<dbReference type="AlphaFoldDB" id="A0A8T7M2P5"/>
<keyword evidence="2 6" id="KW-0326">Glycosidase</keyword>
<evidence type="ECO:0000256" key="2">
    <source>
        <dbReference type="ARBA" id="ARBA00023295"/>
    </source>
</evidence>
<evidence type="ECO:0000313" key="8">
    <source>
        <dbReference type="Proteomes" id="UP000521676"/>
    </source>
</evidence>
<keyword evidence="9" id="KW-1185">Reference proteome</keyword>
<dbReference type="NCBIfam" id="NF008051">
    <property type="entry name" value="PRK10785.1"/>
    <property type="match status" value="1"/>
</dbReference>
<dbReference type="InterPro" id="IPR004185">
    <property type="entry name" value="Glyco_hydro_13_lg-like_dom"/>
</dbReference>
<dbReference type="GO" id="GO:0005975">
    <property type="term" value="P:carbohydrate metabolic process"/>
    <property type="evidence" value="ECO:0007669"/>
    <property type="project" value="InterPro"/>
</dbReference>
<keyword evidence="1 6" id="KW-0378">Hydrolase</keyword>
<dbReference type="SMART" id="SM00642">
    <property type="entry name" value="Aamy"/>
    <property type="match status" value="1"/>
</dbReference>
<evidence type="ECO:0000313" key="6">
    <source>
        <dbReference type="EMBL" id="NWJ46650.1"/>
    </source>
</evidence>
<dbReference type="PIRSF" id="PIRSF036918">
    <property type="entry name" value="Maltodextrin_glucosidase"/>
    <property type="match status" value="1"/>
</dbReference>
<dbReference type="Gene3D" id="2.60.40.10">
    <property type="entry name" value="Immunoglobulins"/>
    <property type="match status" value="1"/>
</dbReference>
<dbReference type="InterPro" id="IPR017069">
    <property type="entry name" value="MalZ"/>
</dbReference>
<evidence type="ECO:0000259" key="5">
    <source>
        <dbReference type="SMART" id="SM00642"/>
    </source>
</evidence>
<dbReference type="SUPFAM" id="SSF81296">
    <property type="entry name" value="E set domains"/>
    <property type="match status" value="1"/>
</dbReference>
<dbReference type="Pfam" id="PF02903">
    <property type="entry name" value="Alpha-amylase_N"/>
    <property type="match status" value="1"/>
</dbReference>
<dbReference type="RefSeq" id="WP_341467904.1">
    <property type="nucleotide sequence ID" value="NZ_CP128399.1"/>
</dbReference>
<dbReference type="InterPro" id="IPR055138">
    <property type="entry name" value="Neopullulanase-like_C"/>
</dbReference>
<accession>A0A8T7M2P5</accession>
<dbReference type="InterPro" id="IPR013783">
    <property type="entry name" value="Ig-like_fold"/>
</dbReference>
<name>A0A8T7M2P5_9CHLR</name>
<dbReference type="InterPro" id="IPR017853">
    <property type="entry name" value="GH"/>
</dbReference>
<dbReference type="Pfam" id="PF00128">
    <property type="entry name" value="Alpha-amylase"/>
    <property type="match status" value="1"/>
</dbReference>
<feature type="active site" description="Proton donor" evidence="3">
    <location>
        <position position="373"/>
    </location>
</feature>
<proteinExistence type="predicted"/>
<dbReference type="SUPFAM" id="SSF51011">
    <property type="entry name" value="Glycosyl hydrolase domain"/>
    <property type="match status" value="1"/>
</dbReference>
<dbReference type="PANTHER" id="PTHR10357">
    <property type="entry name" value="ALPHA-AMYLASE FAMILY MEMBER"/>
    <property type="match status" value="1"/>
</dbReference>